<gene>
    <name evidence="1" type="ORF">HQN59_06965</name>
</gene>
<proteinExistence type="predicted"/>
<organism evidence="1 2">
    <name type="scientific">Piscinibacter koreensis</name>
    <dbReference type="NCBI Taxonomy" id="2742824"/>
    <lineage>
        <taxon>Bacteria</taxon>
        <taxon>Pseudomonadati</taxon>
        <taxon>Pseudomonadota</taxon>
        <taxon>Betaproteobacteria</taxon>
        <taxon>Burkholderiales</taxon>
        <taxon>Sphaerotilaceae</taxon>
        <taxon>Piscinibacter</taxon>
    </lineage>
</organism>
<dbReference type="Proteomes" id="UP000529637">
    <property type="component" value="Unassembled WGS sequence"/>
</dbReference>
<name>A0A7Y6NLW0_9BURK</name>
<comment type="caution">
    <text evidence="1">The sequence shown here is derived from an EMBL/GenBank/DDBJ whole genome shotgun (WGS) entry which is preliminary data.</text>
</comment>
<evidence type="ECO:0000313" key="1">
    <source>
        <dbReference type="EMBL" id="NUZ05501.1"/>
    </source>
</evidence>
<reference evidence="1 2" key="1">
    <citation type="submission" date="2020-06" db="EMBL/GenBank/DDBJ databases">
        <title>Schlegella sp. ID0723 isolated from air conditioner.</title>
        <authorList>
            <person name="Kim D.Y."/>
            <person name="Kim D.-U."/>
        </authorList>
    </citation>
    <scope>NUCLEOTIDE SEQUENCE [LARGE SCALE GENOMIC DNA]</scope>
    <source>
        <strain evidence="1 2">ID0723</strain>
    </source>
</reference>
<keyword evidence="2" id="KW-1185">Reference proteome</keyword>
<protein>
    <submittedName>
        <fullName evidence="1">Uncharacterized protein</fullName>
    </submittedName>
</protein>
<dbReference type="EMBL" id="JABWMJ010000002">
    <property type="protein sequence ID" value="NUZ05501.1"/>
    <property type="molecule type" value="Genomic_DNA"/>
</dbReference>
<evidence type="ECO:0000313" key="2">
    <source>
        <dbReference type="Proteomes" id="UP000529637"/>
    </source>
</evidence>
<accession>A0A7Y6NLW0</accession>
<dbReference type="AlphaFoldDB" id="A0A7Y6NLW0"/>
<sequence length="144" mass="16135">MRNLEESAAFKPVLVIKYSDEGLAQGQFQTFVDDLGWFMAAALRIELKQDESFVVLARRYAEEPEGLLTLSMDVTRATEMGFEPVRAAKALSHIFSPTEIVWIADDSDLRVELGPFALGRRFPLTQEDAVPDSKDAQFPRGRVA</sequence>